<dbReference type="Proteomes" id="UP000507222">
    <property type="component" value="Unassembled WGS sequence"/>
</dbReference>
<evidence type="ECO:0000313" key="2">
    <source>
        <dbReference type="EMBL" id="CAB4319611.1"/>
    </source>
</evidence>
<protein>
    <submittedName>
        <fullName evidence="2">Uncharacterized protein</fullName>
    </submittedName>
</protein>
<keyword evidence="4" id="KW-1185">Reference proteome</keyword>
<proteinExistence type="predicted"/>
<name>A0A6J5Y2G3_PRUAR</name>
<gene>
    <name evidence="1" type="ORF">CURHAP_LOCUS47859</name>
    <name evidence="2" type="ORF">ORAREDHAP_LOCUS47114</name>
</gene>
<reference evidence="4" key="1">
    <citation type="journal article" date="2020" name="Genome Biol.">
        <title>Gamete binning: chromosome-level and haplotype-resolved genome assembly enabled by high-throughput single-cell sequencing of gamete genomes.</title>
        <authorList>
            <person name="Campoy J.A."/>
            <person name="Sun H."/>
            <person name="Goel M."/>
            <person name="Jiao W.-B."/>
            <person name="Folz-Donahue K."/>
            <person name="Wang N."/>
            <person name="Rubio M."/>
            <person name="Liu C."/>
            <person name="Kukat C."/>
            <person name="Ruiz D."/>
            <person name="Huettel B."/>
            <person name="Schneeberger K."/>
        </authorList>
    </citation>
    <scope>NUCLEOTIDE SEQUENCE [LARGE SCALE GENOMIC DNA]</scope>
    <source>
        <strain evidence="4">cv. Rojo Pasion</strain>
    </source>
</reference>
<organism evidence="2 4">
    <name type="scientific">Prunus armeniaca</name>
    <name type="common">Apricot</name>
    <name type="synonym">Armeniaca vulgaris</name>
    <dbReference type="NCBI Taxonomy" id="36596"/>
    <lineage>
        <taxon>Eukaryota</taxon>
        <taxon>Viridiplantae</taxon>
        <taxon>Streptophyta</taxon>
        <taxon>Embryophyta</taxon>
        <taxon>Tracheophyta</taxon>
        <taxon>Spermatophyta</taxon>
        <taxon>Magnoliopsida</taxon>
        <taxon>eudicotyledons</taxon>
        <taxon>Gunneridae</taxon>
        <taxon>Pentapetalae</taxon>
        <taxon>rosids</taxon>
        <taxon>fabids</taxon>
        <taxon>Rosales</taxon>
        <taxon>Rosaceae</taxon>
        <taxon>Amygdaloideae</taxon>
        <taxon>Amygdaleae</taxon>
        <taxon>Prunus</taxon>
    </lineage>
</organism>
<dbReference type="EMBL" id="CAEKDK010000008">
    <property type="protein sequence ID" value="CAB4289289.1"/>
    <property type="molecule type" value="Genomic_DNA"/>
</dbReference>
<accession>A0A6J5Y2G3</accession>
<evidence type="ECO:0000313" key="3">
    <source>
        <dbReference type="Proteomes" id="UP000507222"/>
    </source>
</evidence>
<sequence>MQTGLGTEKYSWAWSLLLPGKLEEILENLGRIFEWELQPKSWSFHGRAALEVAAGFLFEWGRNWNVAVRFAGPCSNVAGGLKVDELVKLGSQYLNFFAAGAFVGLQNWG</sequence>
<dbReference type="EMBL" id="CAEKKB010000008">
    <property type="protein sequence ID" value="CAB4319611.1"/>
    <property type="molecule type" value="Genomic_DNA"/>
</dbReference>
<evidence type="ECO:0000313" key="1">
    <source>
        <dbReference type="EMBL" id="CAB4289289.1"/>
    </source>
</evidence>
<evidence type="ECO:0000313" key="4">
    <source>
        <dbReference type="Proteomes" id="UP000507245"/>
    </source>
</evidence>
<dbReference type="OrthoDB" id="10484497at2759"/>
<dbReference type="AlphaFoldDB" id="A0A6J5Y2G3"/>
<reference evidence="2 3" key="2">
    <citation type="submission" date="2020-05" db="EMBL/GenBank/DDBJ databases">
        <authorList>
            <person name="Campoy J."/>
            <person name="Schneeberger K."/>
            <person name="Spophaly S."/>
        </authorList>
    </citation>
    <scope>NUCLEOTIDE SEQUENCE [LARGE SCALE GENOMIC DNA]</scope>
    <source>
        <strain evidence="2">PruArmRojPasFocal</strain>
    </source>
</reference>
<dbReference type="Proteomes" id="UP000507245">
    <property type="component" value="Unassembled WGS sequence"/>
</dbReference>